<dbReference type="GeneID" id="36325615"/>
<dbReference type="EMBL" id="KZ110595">
    <property type="protein sequence ID" value="OSX63592.1"/>
    <property type="molecule type" value="Genomic_DNA"/>
</dbReference>
<dbReference type="RefSeq" id="XP_024340386.1">
    <property type="nucleotide sequence ID" value="XM_024480665.1"/>
</dbReference>
<protein>
    <submittedName>
        <fullName evidence="2">Uncharacterized protein</fullName>
    </submittedName>
</protein>
<dbReference type="Proteomes" id="UP000194127">
    <property type="component" value="Unassembled WGS sequence"/>
</dbReference>
<proteinExistence type="predicted"/>
<dbReference type="AlphaFoldDB" id="A0A1X6N559"/>
<name>A0A1X6N559_9APHY</name>
<evidence type="ECO:0000256" key="1">
    <source>
        <dbReference type="SAM" id="MobiDB-lite"/>
    </source>
</evidence>
<feature type="compositionally biased region" description="Basic and acidic residues" evidence="1">
    <location>
        <begin position="48"/>
        <end position="63"/>
    </location>
</feature>
<feature type="compositionally biased region" description="Basic and acidic residues" evidence="1">
    <location>
        <begin position="130"/>
        <end position="151"/>
    </location>
</feature>
<organism evidence="2 3">
    <name type="scientific">Postia placenta MAD-698-R-SB12</name>
    <dbReference type="NCBI Taxonomy" id="670580"/>
    <lineage>
        <taxon>Eukaryota</taxon>
        <taxon>Fungi</taxon>
        <taxon>Dikarya</taxon>
        <taxon>Basidiomycota</taxon>
        <taxon>Agaricomycotina</taxon>
        <taxon>Agaricomycetes</taxon>
        <taxon>Polyporales</taxon>
        <taxon>Adustoporiaceae</taxon>
        <taxon>Rhodonia</taxon>
    </lineage>
</organism>
<evidence type="ECO:0000313" key="2">
    <source>
        <dbReference type="EMBL" id="OSX63592.1"/>
    </source>
</evidence>
<feature type="region of interest" description="Disordered" evidence="1">
    <location>
        <begin position="170"/>
        <end position="237"/>
    </location>
</feature>
<sequence>MPSACLPIPDQQPADHYGRSHAQRTASRGFPASRPDPPPSIATCTARRVPERQAEGQQRRIEQADGTTEPNGAPVPSVAALTRGLGAPHMGAQGRNAACARGWGPRGRRRSVVLPGAEARARPSTSGQARGRERSLARAAAAEEDKDKEKQAAVNFQRCAIVRDTGVMGSHTLSREKREAASAGSGSISMTAPSPHRHRHRSTDADATETEGALPLGSAPAECRKRHGRGDAPRTETDNRLRACLPCALSRGLGLGFGFGGESRPSGHITSGHQPIRRARLRLCPRQT</sequence>
<evidence type="ECO:0000313" key="3">
    <source>
        <dbReference type="Proteomes" id="UP000194127"/>
    </source>
</evidence>
<accession>A0A1X6N559</accession>
<reference evidence="2 3" key="1">
    <citation type="submission" date="2017-04" db="EMBL/GenBank/DDBJ databases">
        <title>Genome Sequence of the Model Brown-Rot Fungus Postia placenta SB12.</title>
        <authorList>
            <consortium name="DOE Joint Genome Institute"/>
            <person name="Gaskell J."/>
            <person name="Kersten P."/>
            <person name="Larrondo L.F."/>
            <person name="Canessa P."/>
            <person name="Martinez D."/>
            <person name="Hibbett D."/>
            <person name="Schmoll M."/>
            <person name="Kubicek C.P."/>
            <person name="Martinez A.T."/>
            <person name="Yadav J."/>
            <person name="Master E."/>
            <person name="Magnuson J.K."/>
            <person name="James T."/>
            <person name="Yaver D."/>
            <person name="Berka R."/>
            <person name="Labutti K."/>
            <person name="Lipzen A."/>
            <person name="Aerts A."/>
            <person name="Barry K."/>
            <person name="Henrissat B."/>
            <person name="Blanchette R."/>
            <person name="Grigoriev I."/>
            <person name="Cullen D."/>
        </authorList>
    </citation>
    <scope>NUCLEOTIDE SEQUENCE [LARGE SCALE GENOMIC DNA]</scope>
    <source>
        <strain evidence="2 3">MAD-698-R-SB12</strain>
    </source>
</reference>
<keyword evidence="3" id="KW-1185">Reference proteome</keyword>
<gene>
    <name evidence="2" type="ORF">POSPLADRAFT_1055637</name>
</gene>
<feature type="region of interest" description="Disordered" evidence="1">
    <location>
        <begin position="1"/>
        <end position="152"/>
    </location>
</feature>